<dbReference type="EMBL" id="JAAGNZ010000002">
    <property type="protein sequence ID" value="NEU69306.1"/>
    <property type="molecule type" value="Genomic_DNA"/>
</dbReference>
<gene>
    <name evidence="6" type="ORF">GK091_20635</name>
</gene>
<dbReference type="InterPro" id="IPR058647">
    <property type="entry name" value="BSH_CzcB-like"/>
</dbReference>
<organism evidence="6 7">
    <name type="scientific">Spirosoma agri</name>
    <dbReference type="NCBI Taxonomy" id="1987381"/>
    <lineage>
        <taxon>Bacteria</taxon>
        <taxon>Pseudomonadati</taxon>
        <taxon>Bacteroidota</taxon>
        <taxon>Cytophagia</taxon>
        <taxon>Cytophagales</taxon>
        <taxon>Cytophagaceae</taxon>
        <taxon>Spirosoma</taxon>
    </lineage>
</organism>
<keyword evidence="2" id="KW-0813">Transport</keyword>
<evidence type="ECO:0000256" key="1">
    <source>
        <dbReference type="ARBA" id="ARBA00009477"/>
    </source>
</evidence>
<comment type="caution">
    <text evidence="6">The sequence shown here is derived from an EMBL/GenBank/DDBJ whole genome shotgun (WGS) entry which is preliminary data.</text>
</comment>
<evidence type="ECO:0000313" key="6">
    <source>
        <dbReference type="EMBL" id="NEU69306.1"/>
    </source>
</evidence>
<dbReference type="GO" id="GO:0022857">
    <property type="term" value="F:transmembrane transporter activity"/>
    <property type="evidence" value="ECO:0007669"/>
    <property type="project" value="InterPro"/>
</dbReference>
<feature type="domain" description="Multidrug resistance protein MdtA-like C-terminal permuted SH3" evidence="4">
    <location>
        <begin position="339"/>
        <end position="393"/>
    </location>
</feature>
<dbReference type="Gene3D" id="2.40.420.20">
    <property type="match status" value="1"/>
</dbReference>
<dbReference type="InterPro" id="IPR006143">
    <property type="entry name" value="RND_pump_MFP"/>
</dbReference>
<dbReference type="PANTHER" id="PTHR30097:SF4">
    <property type="entry name" value="SLR6042 PROTEIN"/>
    <property type="match status" value="1"/>
</dbReference>
<evidence type="ECO:0000313" key="7">
    <source>
        <dbReference type="Proteomes" id="UP000477386"/>
    </source>
</evidence>
<dbReference type="GO" id="GO:0015679">
    <property type="term" value="P:plasma membrane copper ion transport"/>
    <property type="evidence" value="ECO:0007669"/>
    <property type="project" value="TreeGrafter"/>
</dbReference>
<dbReference type="Proteomes" id="UP000477386">
    <property type="component" value="Unassembled WGS sequence"/>
</dbReference>
<dbReference type="Pfam" id="PF25973">
    <property type="entry name" value="BSH_CzcB"/>
    <property type="match status" value="1"/>
</dbReference>
<sequence>MKRYPFIVPCSRPLKIRDRLGLSIDKPMTSAFGFLIHATATTKPRQRALAALAGLLLVGGLSSCGSSAKSDETTPTERKETNLLATAHFDTARLENAVNELNLTGKITFNQDQVVKVFPLVGGHIESIKADLGDFVKKGQTLAVIRSGDLADLEQQGIAARGQLSVAQKNLQVTEDMSQAGLSSQRELVASKEQLLAAKGEVNRVTERRRILGGNGSVYVVKAPMSGFVVEKTASPGMELRSDDPENLFTISNLDRVWVMANVYESDLSNVHEGDPTTITTLSYPDKIFHGRIDKIFNVLDPDSKTLKVRVTLDNADYRLKPEMFANVSVTYAGRHKRVMVPAGAVVFDKNRNFVVAVNKENQPTVREVNIYKTVGQKTFLTSGLTPGDRVVTTNQLLIYNALGN</sequence>
<evidence type="ECO:0000256" key="2">
    <source>
        <dbReference type="ARBA" id="ARBA00022448"/>
    </source>
</evidence>
<dbReference type="Gene3D" id="2.40.30.170">
    <property type="match status" value="1"/>
</dbReference>
<dbReference type="SUPFAM" id="SSF111369">
    <property type="entry name" value="HlyD-like secretion proteins"/>
    <property type="match status" value="1"/>
</dbReference>
<reference evidence="6 7" key="1">
    <citation type="submission" date="2020-02" db="EMBL/GenBank/DDBJ databases">
        <title>Draft genome sequence of two Spirosoma agri KCTC 52727 and Spirosoma terrae KCTC 52035.</title>
        <authorList>
            <person name="Rojas J."/>
            <person name="Ambika Manirajan B."/>
            <person name="Ratering S."/>
            <person name="Suarez C."/>
            <person name="Schnell S."/>
        </authorList>
    </citation>
    <scope>NUCLEOTIDE SEQUENCE [LARGE SCALE GENOMIC DNA]</scope>
    <source>
        <strain evidence="6 7">KCTC 52727</strain>
    </source>
</reference>
<dbReference type="NCBIfam" id="TIGR01730">
    <property type="entry name" value="RND_mfp"/>
    <property type="match status" value="1"/>
</dbReference>
<dbReference type="GO" id="GO:0016020">
    <property type="term" value="C:membrane"/>
    <property type="evidence" value="ECO:0007669"/>
    <property type="project" value="InterPro"/>
</dbReference>
<keyword evidence="7" id="KW-1185">Reference proteome</keyword>
<evidence type="ECO:0000259" key="3">
    <source>
        <dbReference type="Pfam" id="PF25954"/>
    </source>
</evidence>
<dbReference type="Pfam" id="PF25967">
    <property type="entry name" value="RND-MFP_C"/>
    <property type="match status" value="1"/>
</dbReference>
<dbReference type="PANTHER" id="PTHR30097">
    <property type="entry name" value="CATION EFFLUX SYSTEM PROTEIN CUSB"/>
    <property type="match status" value="1"/>
</dbReference>
<dbReference type="FunFam" id="2.40.30.170:FF:000010">
    <property type="entry name" value="Efflux RND transporter periplasmic adaptor subunit"/>
    <property type="match status" value="1"/>
</dbReference>
<proteinExistence type="inferred from homology"/>
<evidence type="ECO:0000259" key="4">
    <source>
        <dbReference type="Pfam" id="PF25967"/>
    </source>
</evidence>
<dbReference type="InterPro" id="IPR058627">
    <property type="entry name" value="MdtA-like_C"/>
</dbReference>
<dbReference type="AlphaFoldDB" id="A0A6M0ILW9"/>
<feature type="domain" description="CzcB-like barrel-sandwich hybrid" evidence="5">
    <location>
        <begin position="114"/>
        <end position="253"/>
    </location>
</feature>
<dbReference type="InterPro" id="IPR058792">
    <property type="entry name" value="Beta-barrel_RND_2"/>
</dbReference>
<dbReference type="GO" id="GO:0060003">
    <property type="term" value="P:copper ion export"/>
    <property type="evidence" value="ECO:0007669"/>
    <property type="project" value="TreeGrafter"/>
</dbReference>
<comment type="similarity">
    <text evidence="1">Belongs to the membrane fusion protein (MFP) (TC 8.A.1) family.</text>
</comment>
<name>A0A6M0ILW9_9BACT</name>
<dbReference type="Gene3D" id="2.40.50.100">
    <property type="match status" value="1"/>
</dbReference>
<evidence type="ECO:0000259" key="5">
    <source>
        <dbReference type="Pfam" id="PF25973"/>
    </source>
</evidence>
<accession>A0A6M0ILW9</accession>
<feature type="domain" description="CusB-like beta-barrel" evidence="3">
    <location>
        <begin position="256"/>
        <end position="331"/>
    </location>
</feature>
<protein>
    <submittedName>
        <fullName evidence="6">Efflux RND transporter periplasmic adaptor subunit</fullName>
    </submittedName>
</protein>
<dbReference type="InterPro" id="IPR051909">
    <property type="entry name" value="MFP_Cation_Efflux"/>
</dbReference>
<dbReference type="Pfam" id="PF25954">
    <property type="entry name" value="Beta-barrel_RND_2"/>
    <property type="match status" value="1"/>
</dbReference>
<dbReference type="GO" id="GO:0030313">
    <property type="term" value="C:cell envelope"/>
    <property type="evidence" value="ECO:0007669"/>
    <property type="project" value="TreeGrafter"/>
</dbReference>